<evidence type="ECO:0000313" key="8">
    <source>
        <dbReference type="EMBL" id="PVU90557.1"/>
    </source>
</evidence>
<sequence>MKEYSEEQNISRTQKVSRLGRQQGLAKSFGEFVQNYQQANVDFNERNKQRLRRQYLIAKPDATDEEVEEAISSDQVGNVFSSMVMKSSRTAEAKSVLKEVEERHQDILNTEKAILELAGLFQEISDMIYRQQDSLDTIETAVEDANFHIEIAGQEIDQAIEIRKSTRKKAMILLLVLIIVMGIVGGIVYLEVSKK</sequence>
<evidence type="ECO:0000256" key="2">
    <source>
        <dbReference type="ARBA" id="ARBA00009063"/>
    </source>
</evidence>
<dbReference type="GO" id="GO:0006906">
    <property type="term" value="P:vesicle fusion"/>
    <property type="evidence" value="ECO:0007669"/>
    <property type="project" value="TreeGrafter"/>
</dbReference>
<dbReference type="InterPro" id="IPR000727">
    <property type="entry name" value="T_SNARE_dom"/>
</dbReference>
<feature type="domain" description="T-SNARE coiled-coil homology" evidence="7">
    <location>
        <begin position="97"/>
        <end position="159"/>
    </location>
</feature>
<dbReference type="AlphaFoldDB" id="A0A2T9YDY8"/>
<keyword evidence="4 6" id="KW-1133">Transmembrane helix</keyword>
<dbReference type="GO" id="GO:0005484">
    <property type="term" value="F:SNAP receptor activity"/>
    <property type="evidence" value="ECO:0007669"/>
    <property type="project" value="TreeGrafter"/>
</dbReference>
<keyword evidence="5 6" id="KW-0472">Membrane</keyword>
<dbReference type="SUPFAM" id="SSF47661">
    <property type="entry name" value="t-snare proteins"/>
    <property type="match status" value="1"/>
</dbReference>
<keyword evidence="3 6" id="KW-0812">Transmembrane</keyword>
<evidence type="ECO:0000256" key="4">
    <source>
        <dbReference type="ARBA" id="ARBA00022989"/>
    </source>
</evidence>
<comment type="subcellular location">
    <subcellularLocation>
        <location evidence="1">Membrane</location>
        <topology evidence="1">Single-pass type IV membrane protein</topology>
    </subcellularLocation>
</comment>
<dbReference type="GO" id="GO:0012505">
    <property type="term" value="C:endomembrane system"/>
    <property type="evidence" value="ECO:0007669"/>
    <property type="project" value="TreeGrafter"/>
</dbReference>
<dbReference type="GO" id="GO:0005886">
    <property type="term" value="C:plasma membrane"/>
    <property type="evidence" value="ECO:0007669"/>
    <property type="project" value="TreeGrafter"/>
</dbReference>
<dbReference type="GO" id="GO:0000149">
    <property type="term" value="F:SNARE binding"/>
    <property type="evidence" value="ECO:0007669"/>
    <property type="project" value="TreeGrafter"/>
</dbReference>
<dbReference type="Proteomes" id="UP000245383">
    <property type="component" value="Unassembled WGS sequence"/>
</dbReference>
<dbReference type="InterPro" id="IPR006011">
    <property type="entry name" value="Syntaxin_N"/>
</dbReference>
<dbReference type="GO" id="GO:0048278">
    <property type="term" value="P:vesicle docking"/>
    <property type="evidence" value="ECO:0007669"/>
    <property type="project" value="TreeGrafter"/>
</dbReference>
<evidence type="ECO:0000256" key="5">
    <source>
        <dbReference type="ARBA" id="ARBA00023136"/>
    </source>
</evidence>
<organism evidence="8 9">
    <name type="scientific">Smittium simulii</name>
    <dbReference type="NCBI Taxonomy" id="133385"/>
    <lineage>
        <taxon>Eukaryota</taxon>
        <taxon>Fungi</taxon>
        <taxon>Fungi incertae sedis</taxon>
        <taxon>Zoopagomycota</taxon>
        <taxon>Kickxellomycotina</taxon>
        <taxon>Harpellomycetes</taxon>
        <taxon>Harpellales</taxon>
        <taxon>Legeriomycetaceae</taxon>
        <taxon>Smittium</taxon>
    </lineage>
</organism>
<dbReference type="PANTHER" id="PTHR19957">
    <property type="entry name" value="SYNTAXIN"/>
    <property type="match status" value="1"/>
</dbReference>
<accession>A0A2T9YDY8</accession>
<comment type="caution">
    <text evidence="8">The sequence shown here is derived from an EMBL/GenBank/DDBJ whole genome shotgun (WGS) entry which is preliminary data.</text>
</comment>
<evidence type="ECO:0000256" key="3">
    <source>
        <dbReference type="ARBA" id="ARBA00022692"/>
    </source>
</evidence>
<evidence type="ECO:0000256" key="6">
    <source>
        <dbReference type="SAM" id="Phobius"/>
    </source>
</evidence>
<name>A0A2T9YDY8_9FUNG</name>
<protein>
    <recommendedName>
        <fullName evidence="7">t-SNARE coiled-coil homology domain-containing protein</fullName>
    </recommendedName>
</protein>
<dbReference type="Gene3D" id="1.20.58.70">
    <property type="match status" value="1"/>
</dbReference>
<dbReference type="STRING" id="133385.A0A2T9YDY8"/>
<dbReference type="PROSITE" id="PS50192">
    <property type="entry name" value="T_SNARE"/>
    <property type="match status" value="1"/>
</dbReference>
<dbReference type="EMBL" id="MBFR01000250">
    <property type="protein sequence ID" value="PVU90557.1"/>
    <property type="molecule type" value="Genomic_DNA"/>
</dbReference>
<keyword evidence="9" id="KW-1185">Reference proteome</keyword>
<dbReference type="Pfam" id="PF00804">
    <property type="entry name" value="Syntaxin"/>
    <property type="match status" value="1"/>
</dbReference>
<dbReference type="GO" id="GO:0006886">
    <property type="term" value="P:intracellular protein transport"/>
    <property type="evidence" value="ECO:0007669"/>
    <property type="project" value="TreeGrafter"/>
</dbReference>
<reference evidence="8 9" key="1">
    <citation type="journal article" date="2018" name="MBio">
        <title>Comparative Genomics Reveals the Core Gene Toolbox for the Fungus-Insect Symbiosis.</title>
        <authorList>
            <person name="Wang Y."/>
            <person name="Stata M."/>
            <person name="Wang W."/>
            <person name="Stajich J.E."/>
            <person name="White M.M."/>
            <person name="Moncalvo J.M."/>
        </authorList>
    </citation>
    <scope>NUCLEOTIDE SEQUENCE [LARGE SCALE GENOMIC DNA]</scope>
    <source>
        <strain evidence="8 9">SWE-8-4</strain>
    </source>
</reference>
<dbReference type="SMART" id="SM00397">
    <property type="entry name" value="t_SNARE"/>
    <property type="match status" value="1"/>
</dbReference>
<dbReference type="GO" id="GO:0031201">
    <property type="term" value="C:SNARE complex"/>
    <property type="evidence" value="ECO:0007669"/>
    <property type="project" value="TreeGrafter"/>
</dbReference>
<gene>
    <name evidence="8" type="ORF">BB561_004821</name>
</gene>
<comment type="similarity">
    <text evidence="2">Belongs to the syntaxin family.</text>
</comment>
<dbReference type="PANTHER" id="PTHR19957:SF307">
    <property type="entry name" value="PROTEIN SSO1-RELATED"/>
    <property type="match status" value="1"/>
</dbReference>
<dbReference type="Pfam" id="PF05739">
    <property type="entry name" value="SNARE"/>
    <property type="match status" value="1"/>
</dbReference>
<feature type="transmembrane region" description="Helical" evidence="6">
    <location>
        <begin position="170"/>
        <end position="190"/>
    </location>
</feature>
<dbReference type="InterPro" id="IPR045242">
    <property type="entry name" value="Syntaxin"/>
</dbReference>
<evidence type="ECO:0000259" key="7">
    <source>
        <dbReference type="PROSITE" id="PS50192"/>
    </source>
</evidence>
<proteinExistence type="inferred from homology"/>
<dbReference type="OrthoDB" id="10255013at2759"/>
<dbReference type="InterPro" id="IPR010989">
    <property type="entry name" value="SNARE"/>
</dbReference>
<dbReference type="GO" id="GO:0006887">
    <property type="term" value="P:exocytosis"/>
    <property type="evidence" value="ECO:0007669"/>
    <property type="project" value="TreeGrafter"/>
</dbReference>
<evidence type="ECO:0000313" key="9">
    <source>
        <dbReference type="Proteomes" id="UP000245383"/>
    </source>
</evidence>
<evidence type="ECO:0000256" key="1">
    <source>
        <dbReference type="ARBA" id="ARBA00004211"/>
    </source>
</evidence>